<dbReference type="Gene3D" id="3.40.50.720">
    <property type="entry name" value="NAD(P)-binding Rossmann-like Domain"/>
    <property type="match status" value="1"/>
</dbReference>
<dbReference type="InterPro" id="IPR003462">
    <property type="entry name" value="ODC_Mu_crystall"/>
</dbReference>
<dbReference type="GO" id="GO:0005737">
    <property type="term" value="C:cytoplasm"/>
    <property type="evidence" value="ECO:0007669"/>
    <property type="project" value="TreeGrafter"/>
</dbReference>
<protein>
    <submittedName>
        <fullName evidence="2">CYFA0S22e01420g1_1</fullName>
    </submittedName>
</protein>
<dbReference type="InterPro" id="IPR036291">
    <property type="entry name" value="NAD(P)-bd_dom_sf"/>
</dbReference>
<organism evidence="2">
    <name type="scientific">Cyberlindnera fabianii</name>
    <name type="common">Yeast</name>
    <name type="synonym">Hansenula fabianii</name>
    <dbReference type="NCBI Taxonomy" id="36022"/>
    <lineage>
        <taxon>Eukaryota</taxon>
        <taxon>Fungi</taxon>
        <taxon>Dikarya</taxon>
        <taxon>Ascomycota</taxon>
        <taxon>Saccharomycotina</taxon>
        <taxon>Saccharomycetes</taxon>
        <taxon>Phaffomycetales</taxon>
        <taxon>Phaffomycetaceae</taxon>
        <taxon>Cyberlindnera</taxon>
    </lineage>
</organism>
<evidence type="ECO:0000313" key="2">
    <source>
        <dbReference type="EMBL" id="CDR46223.1"/>
    </source>
</evidence>
<dbReference type="PANTHER" id="PTHR13812:SF19">
    <property type="entry name" value="KETIMINE REDUCTASE MU-CRYSTALLIN"/>
    <property type="match status" value="1"/>
</dbReference>
<dbReference type="PhylomeDB" id="A0A061BA48"/>
<dbReference type="VEuPathDB" id="FungiDB:BON22_1977"/>
<dbReference type="OrthoDB" id="41492at2759"/>
<name>A0A061BA48_CYBFA</name>
<dbReference type="EMBL" id="LK052907">
    <property type="protein sequence ID" value="CDR46223.1"/>
    <property type="molecule type" value="Genomic_DNA"/>
</dbReference>
<dbReference type="Pfam" id="PF02423">
    <property type="entry name" value="OCD_Mu_crystall"/>
    <property type="match status" value="1"/>
</dbReference>
<sequence length="330" mass="36735">MRIISDSAIQRILSSLSSEGIQRYQRVLYKALEKYHADPTLIPERVVVSRPELECIHLFMPTFADRVGVKTLGGSKEGFKGAVMIMNEQNGELEGVLNAMTLTAFRTALASSIPLMKYFKKEKPNQVITAYGNGLQSYWHIKLTLNVFPKSFSRVQIVVRSINDKSNELKDQLSAEFTNIKFDLVESSTNVDLSTSDIIYGCIPSTEPGIHYESLNKDEQTYISIIGSYKPFMFEVDDAIVQKALSNGKVIVDSYEHTLAEAGELIKNNVKPGNCVEIGELDNLTTNQINNDAKLVLVKIVGLAIMDISVGTEILEQCQRENIGVDVAEF</sequence>
<dbReference type="SUPFAM" id="SSF51735">
    <property type="entry name" value="NAD(P)-binding Rossmann-fold domains"/>
    <property type="match status" value="1"/>
</dbReference>
<dbReference type="InterPro" id="IPR023401">
    <property type="entry name" value="ODC_N"/>
</dbReference>
<evidence type="ECO:0000256" key="1">
    <source>
        <dbReference type="ARBA" id="ARBA00008903"/>
    </source>
</evidence>
<comment type="similarity">
    <text evidence="1">Belongs to the ornithine cyclodeaminase/mu-crystallin family.</text>
</comment>
<dbReference type="AlphaFoldDB" id="A0A061BA48"/>
<dbReference type="Gene3D" id="3.30.1780.10">
    <property type="entry name" value="ornithine cyclodeaminase, domain 1"/>
    <property type="match status" value="1"/>
</dbReference>
<reference evidence="2" key="1">
    <citation type="journal article" date="2014" name="Genome Announc.">
        <title>Genome sequence of the yeast Cyberlindnera fabianii (Hansenula fabianii).</title>
        <authorList>
            <person name="Freel K.C."/>
            <person name="Sarilar V."/>
            <person name="Neuveglise C."/>
            <person name="Devillers H."/>
            <person name="Friedrich A."/>
            <person name="Schacherer J."/>
        </authorList>
    </citation>
    <scope>NUCLEOTIDE SEQUENCE</scope>
    <source>
        <strain evidence="2">YJS4271</strain>
    </source>
</reference>
<accession>A0A061BA48</accession>
<proteinExistence type="inferred from homology"/>
<dbReference type="PANTHER" id="PTHR13812">
    <property type="entry name" value="KETIMINE REDUCTASE MU-CRYSTALLIN"/>
    <property type="match status" value="1"/>
</dbReference>
<gene>
    <name evidence="2" type="ORF">CYFA0S_22e01420g</name>
</gene>